<keyword evidence="1" id="KW-1133">Transmembrane helix</keyword>
<feature type="transmembrane region" description="Helical" evidence="1">
    <location>
        <begin position="233"/>
        <end position="254"/>
    </location>
</feature>
<keyword evidence="1" id="KW-0472">Membrane</keyword>
<dbReference type="InterPro" id="IPR012429">
    <property type="entry name" value="HGSNAT_cat"/>
</dbReference>
<feature type="transmembrane region" description="Helical" evidence="1">
    <location>
        <begin position="158"/>
        <end position="178"/>
    </location>
</feature>
<feature type="transmembrane region" description="Helical" evidence="1">
    <location>
        <begin position="198"/>
        <end position="221"/>
    </location>
</feature>
<protein>
    <recommendedName>
        <fullName evidence="2">Heparan-alpha-glucosaminide N-acetyltransferase catalytic domain-containing protein</fullName>
    </recommendedName>
</protein>
<keyword evidence="4" id="KW-1185">Reference proteome</keyword>
<dbReference type="Pfam" id="PF07786">
    <property type="entry name" value="HGSNAT_cat"/>
    <property type="match status" value="1"/>
</dbReference>
<keyword evidence="1" id="KW-0812">Transmembrane</keyword>
<organism evidence="3 4">
    <name type="scientific">Geothrix rubra</name>
    <dbReference type="NCBI Taxonomy" id="2927977"/>
    <lineage>
        <taxon>Bacteria</taxon>
        <taxon>Pseudomonadati</taxon>
        <taxon>Acidobacteriota</taxon>
        <taxon>Holophagae</taxon>
        <taxon>Holophagales</taxon>
        <taxon>Holophagaceae</taxon>
        <taxon>Geothrix</taxon>
    </lineage>
</organism>
<feature type="transmembrane region" description="Helical" evidence="1">
    <location>
        <begin position="335"/>
        <end position="356"/>
    </location>
</feature>
<evidence type="ECO:0000259" key="2">
    <source>
        <dbReference type="Pfam" id="PF07786"/>
    </source>
</evidence>
<gene>
    <name evidence="3" type="ORF">GETHPA_09110</name>
</gene>
<proteinExistence type="predicted"/>
<evidence type="ECO:0000313" key="4">
    <source>
        <dbReference type="Proteomes" id="UP001165089"/>
    </source>
</evidence>
<dbReference type="RefSeq" id="WP_285723375.1">
    <property type="nucleotide sequence ID" value="NZ_BSDD01000001.1"/>
</dbReference>
<feature type="transmembrane region" description="Helical" evidence="1">
    <location>
        <begin position="368"/>
        <end position="383"/>
    </location>
</feature>
<feature type="transmembrane region" description="Helical" evidence="1">
    <location>
        <begin position="274"/>
        <end position="294"/>
    </location>
</feature>
<feature type="transmembrane region" description="Helical" evidence="1">
    <location>
        <begin position="60"/>
        <end position="77"/>
    </location>
</feature>
<comment type="caution">
    <text evidence="3">The sequence shown here is derived from an EMBL/GenBank/DDBJ whole genome shotgun (WGS) entry which is preliminary data.</text>
</comment>
<dbReference type="Proteomes" id="UP001165089">
    <property type="component" value="Unassembled WGS sequence"/>
</dbReference>
<accession>A0ABQ5Q427</accession>
<evidence type="ECO:0000256" key="1">
    <source>
        <dbReference type="SAM" id="Phobius"/>
    </source>
</evidence>
<feature type="transmembrane region" description="Helical" evidence="1">
    <location>
        <begin position="20"/>
        <end position="40"/>
    </location>
</feature>
<sequence length="384" mass="41329">MPAPIQGPPASAPRIHILDFARLLAILLMLQGHTMEAFVAPSAMDWGTLHWRFWGEVRGLTAPLFLLVSGAATVLATRRDREGRVSARQYLRRIRTVLLVTAIGYLLVFPAACFADLRWVSEAGWRTFLQVNILQLNGVMLLLLTGLLALTRNARTHAAWSLAVGLLILLAAPVATSLDWFSRLPEGLAAYLSFAHGSLFPLFPAGGFMLLGVGLGTVLLEAPEDQRLRWFRLAALGAGLAALALSLAAAAVPGHLLPPHDAYKAGWASSFHRLGFSLLVLGGLATVAEAWPRLVQALAPLGRKSLAVYVVHLALIYGTPWTPGLTGQPLHALSALQGIGMIPAVAAATFGLVLLWDRVRNHSEQVRTLAHLATTFVLAYALLF</sequence>
<feature type="transmembrane region" description="Helical" evidence="1">
    <location>
        <begin position="306"/>
        <end position="323"/>
    </location>
</feature>
<feature type="transmembrane region" description="Helical" evidence="1">
    <location>
        <begin position="133"/>
        <end position="151"/>
    </location>
</feature>
<feature type="domain" description="Heparan-alpha-glucosaminide N-acetyltransferase catalytic" evidence="2">
    <location>
        <begin position="14"/>
        <end position="232"/>
    </location>
</feature>
<reference evidence="3 4" key="1">
    <citation type="journal article" date="2023" name="Antonie Van Leeuwenhoek">
        <title>Mesoterricola silvestris gen. nov., sp. nov., Mesoterricola sediminis sp. nov., Geothrix oryzae sp. nov., Geothrix edaphica sp. nov., Geothrix rubra sp. nov., and Geothrix limicola sp. nov., six novel members of Acidobacteriota isolated from soils.</title>
        <authorList>
            <person name="Itoh H."/>
            <person name="Sugisawa Y."/>
            <person name="Mise K."/>
            <person name="Xu Z."/>
            <person name="Kuniyasu M."/>
            <person name="Ushijima N."/>
            <person name="Kawano K."/>
            <person name="Kobayashi E."/>
            <person name="Shiratori Y."/>
            <person name="Masuda Y."/>
            <person name="Senoo K."/>
        </authorList>
    </citation>
    <scope>NUCLEOTIDE SEQUENCE [LARGE SCALE GENOMIC DNA]</scope>
    <source>
        <strain evidence="3 4">Red803</strain>
    </source>
</reference>
<dbReference type="EMBL" id="BSDD01000001">
    <property type="protein sequence ID" value="GLH69378.1"/>
    <property type="molecule type" value="Genomic_DNA"/>
</dbReference>
<evidence type="ECO:0000313" key="3">
    <source>
        <dbReference type="EMBL" id="GLH69378.1"/>
    </source>
</evidence>
<feature type="transmembrane region" description="Helical" evidence="1">
    <location>
        <begin position="97"/>
        <end position="121"/>
    </location>
</feature>
<name>A0ABQ5Q427_9BACT</name>